<dbReference type="Gene3D" id="2.30.38.10">
    <property type="entry name" value="Luciferase, Domain 3"/>
    <property type="match status" value="2"/>
</dbReference>
<name>A0A135LUW7_PENPA</name>
<dbReference type="EMBL" id="LHQR01000020">
    <property type="protein sequence ID" value="KXG52762.1"/>
    <property type="molecule type" value="Genomic_DNA"/>
</dbReference>
<dbReference type="Pfam" id="PF00501">
    <property type="entry name" value="AMP-binding"/>
    <property type="match status" value="5"/>
</dbReference>
<dbReference type="InterPro" id="IPR006162">
    <property type="entry name" value="Ppantetheine_attach_site"/>
</dbReference>
<dbReference type="NCBIfam" id="TIGR01733">
    <property type="entry name" value="AA-adenyl-dom"/>
    <property type="match status" value="5"/>
</dbReference>
<keyword evidence="8" id="KW-1185">Reference proteome</keyword>
<dbReference type="CDD" id="cd19542">
    <property type="entry name" value="CT_NRPS-like"/>
    <property type="match status" value="6"/>
</dbReference>
<dbReference type="Gene3D" id="1.10.1200.10">
    <property type="entry name" value="ACP-like"/>
    <property type="match status" value="5"/>
</dbReference>
<dbReference type="Gene3D" id="3.30.300.30">
    <property type="match status" value="5"/>
</dbReference>
<comment type="similarity">
    <text evidence="5">Belongs to the NRP synthetase family.</text>
</comment>
<dbReference type="FunFam" id="3.30.559.10:FF:000016">
    <property type="entry name" value="Nonribosomal peptide synthase Pes1"/>
    <property type="match status" value="1"/>
</dbReference>
<feature type="domain" description="Carrier" evidence="6">
    <location>
        <begin position="4138"/>
        <end position="4214"/>
    </location>
</feature>
<evidence type="ECO:0000259" key="6">
    <source>
        <dbReference type="PROSITE" id="PS50075"/>
    </source>
</evidence>
<evidence type="ECO:0000256" key="5">
    <source>
        <dbReference type="ARBA" id="ARBA00029454"/>
    </source>
</evidence>
<protein>
    <submittedName>
        <fullName evidence="7">AMP-dependent synthetase/ligase</fullName>
    </submittedName>
</protein>
<evidence type="ECO:0000256" key="4">
    <source>
        <dbReference type="ARBA" id="ARBA00022737"/>
    </source>
</evidence>
<dbReference type="Proteomes" id="UP000070168">
    <property type="component" value="Unassembled WGS sequence"/>
</dbReference>
<dbReference type="NCBIfam" id="NF003417">
    <property type="entry name" value="PRK04813.1"/>
    <property type="match status" value="5"/>
</dbReference>
<dbReference type="FunFam" id="3.30.559.30:FF:000002">
    <property type="entry name" value="Nonribosomal peptide synthase Pes1"/>
    <property type="match status" value="3"/>
</dbReference>
<evidence type="ECO:0000313" key="8">
    <source>
        <dbReference type="Proteomes" id="UP000070168"/>
    </source>
</evidence>
<dbReference type="CDD" id="cd05918">
    <property type="entry name" value="A_NRPS_SidN3_like"/>
    <property type="match status" value="5"/>
</dbReference>
<evidence type="ECO:0000256" key="3">
    <source>
        <dbReference type="ARBA" id="ARBA00022598"/>
    </source>
</evidence>
<sequence>MDKVHLEKVMSSTNSDNVKAEVGPPAISVYEVSDTESESNDHEAFKWLAINYPSLGMDDVESVYLCTPMQEAILVSQTQGTNDYIIQASMAVHSLNGYPMDIKRLEMAWTSIVQQSSILRTVFVPSTSGKSLFWQVVLKTVATDIRQIDNESPESFFAQQPEWENGRIAPHRLTCCKTPDGPDYVKVELHHGIADAVASLTIFQELMRLYDNPQSELRGPSFHQFLQHLDNTSTDGKLEHWKNFLHKAQPSIFPRLQVGEPPQRPDKRQKLDVTLPRQGIFGLVSSSPVSFSMFFHAAWSVLLRAYLGRDDVMFGYISSGRHKVPLPNVSEALGPYISIMVNRAQIEGSSTLVQLANELKKNVSNNLAHEHCSLASIQQQMKSNGGLFNTLVDVQRRPKLTQTSSEIYLDLVHVHTVSEYDIVLNVEDTGSELLAKFDYAARLLSKPDVENLASCFLSIVDLFLKSPEGRIHEMELSSSLHRTQILEWNGSPLTVASACAHDLIEAEAARHPDAEALCSLEVSLTYQELSHLSERLAKYLISAGAGPGSLIPFCMEKSPWAIVTMLAIMKCGAAFVPVDPAAPPSRMNGIISDTNAKLIVTSHAALPPLADITKEPRLVVVDEALLGTVQTAPELLFNLPIVGCQEAAYVLFTSGSTGKPKGVVVPHQSLCSSMYRHGPALGINQTTRSLQFSSYTFDAVIAEVLTVLLHGGTVCVPSEADRMNNIAHAINEMSVNWAMLMPTFVRLLDPSSIMTLRTLVLAGEAVDRDCLDTWIGKVNLFNGYGPTETCVVCVATCFSEDPTTSHDIIGKPAGCRAWIVNPTDHNILCPVGTVGELIIEGPNVTQGYLGDPEKTSKSFIDAPNWSSEFFPHLSQRPFRFYKTGDLVRQLSDGSLKFSGRIDSQVKVNGQRLEPGEIEHHALLSNFVMQILVDVPKSGKLRGRLVAVLVLQNTHAAGDASSLQLVAEEYWASATGLLAQLCDKLESTLPAYMVPKTWIPVQQVPLLPSGKMDRRGIKEWLVDMDTSTFQQISDLQSIESGTPYNSEEGIFSDETARQMRTIWCDVLNVPEQKIGARRPFLAFGGDSISAMRVVSKARLYGLTVSVRDILKYGTINDLMPYVRRIDSSQQASRRPQQVEGTPFALTPIQMLHLDAVPRGTNHFNQSFLLKLKQPTEPDAIQRAVSSLVRKHSMLRARFCIQSDGKWWQTITDSQEWRFNVVQSQESESLNLLIPLFMASQKSLNIEHGPVLSVDLVALGGERQYLYMVAHHLVIDLVSWRTLFDELEDELRSQKSLSPIPPSFQNWAFAQYEQAAKFRAPDVLPYKPHAPNFEYWNMSGRPNLYANVTSKTFSLDDETTSILMGAANNGLRTQPVELVMGIILHAFHTVFSDRSVPTLWTETHGRQGWSDDLDLDVSRTVGWFTSIYPICVNSDGCTDVLQTIRRVKDAKRNIPNHGLDYFTSRYLDKTGRELFQSDKDMEILFNYQGLYQQLERDDSLLSNVSRSKFDFPSDVAEDVPRLSLIDIFSGVENGTFTVTFTWSPDMARQEDIKSWVTDCESLLQYVARSTVKEPLASLSDYPLLPFTYLELDNSLQNLTRQWSLTSLDEIEDIYPCSPSQEGIIVSQIRQPARNLYNFETTWKVTSRSGTPLDVDRLEAACCTVIQRHQILRTVFCETDVADAPFFQVVLKNAAILGLPLSRSNIHPGDLIIPAPNILSSHRFPYHWTLCETSDGVYFKFVINHCLLDGSSLGLLVQDIYSAYDNIQLSAAPLYSSFIGHLLGNPTDASYTFWNRRLDDVGCCHFPTLAGEGPTEVSFDRVDIPFTKDQVDGIRKLCRELGVTLATTMSAIWALVLQAYIGNDAQTICFGYMASGRDVPLSGVHEMMGPLLNMLVQRVDFNPLMSVSELLTQVHNSVVASIPHQHCSLAKIQSSMGLKGETLFNTLVNVQKRTKTDLTQSEQPIQMIITDYHDPAEFDLIVNVVDTSEEVTANLHFWNSCIAMSQAHDVKETFLKVVDSFLQSTSTPVTQVDLLAEHHRRQLLEWNPVIPHSVDSCLHHLFDAQVAHRPDAPAVCTTGSEGNWTYTELDDLASRLASHLSSLGVGPEVTVPFCFDKSPWTVVVILATLKAGGACLALDPLYPIQRLHHMIDMTKATVVVTQEHHADKFRDVQSLSIISVTPGLWDRLESRSLSGHPVKPNNAAFINFTSGSTGVPKGSVLEHRSICSALWHHHKLDPVGKDTRALQFCSYTFDASFAEILLTLCYGGCLCVPTEDERMNRLEATITDLDINWAYLTPTVTGLLDPTQVPSLKTLCLGGEPVLDSLVRKWLHRVRIIATYGPSECSIAISRSEVQKFGNGQLGPASGALLWIVDSMNPDRLVPIGCPGELLIEGPLVGRGYLQQDHNDASFVVDPQWAKSFPIAGLPSVGRRMYKTGDIVRFVEDGSMVMLGRKDAQLKIHGQRVDLDEVEHHLTVDSEIRHAACLLPKGGTFAGKLTAVVSTMELADATFGVVNNGMEVMQGPDTQSRVLKLRSCLEERVPVYMIPRVWVMAKTVPVTFNGKLNRRALLHMLETVDKDTYEAILSIDKEVIQTTGMSAMEEQLRDAWAHVLNIPKSHISPSRSFFSLGGDSISAIQVSARLRGQGIGLSMHDIMQYRSITEIAKYARRVQVSPVALADESLGTLFPLSPIQRSYFTNMPTEQDRYNQSFMLRIKRPIESATLLQALKAIVSRHSMLRARFKQNDDGQWAQVVTDEVESSLIFNVTPDMQSLYDTEPILQKAQDGLDISNGPVFSAQLLGLQDDSWYLCLIAHHLVVDLVSWRIILEDLEQALESTGITTHTSIPFQSWVGLQVSYAQSVDGLEALSPQNVIHSKVETADLSYWGVPDARSYGTTVFSSFELDSDTTTALLGGANQVLDTEPVEIFMAAVLNAFHTVFPQRKVPTLFAEGHGREPWNTDIDVSRTVGWFTTMYPICIDRKSADQSPVSTLRLVKDASRNIPAKGWRYFTSRHLTPAGQKAFAEHGTMEILFNHLGQYQQLERDDALFEQAILPYDMFDFGPSIPRAALFEIVTVVDKGKLIFKLSHSSELKHHDSIQQWVQACRNSLIDAGDNLLRWSLKKPLPTFSDFPLLAKRLKYDDLDRIFENIGANMSTVENIYPCSPMQEGILISRTRQQGLYDTYNTWKLVPRSGSDRVDKAKLGHAIAQVISRHQALRTWFIECEGTTPYVQVVWKEVAPPIFYIDAPTAQDFIELIPSGNSNDSSYSRLGYRFIICEPAAGETLCRMEINHALIDGLSMQVLIGDILRAYDGLLTADFMTPRYGDFISYLESHSREAGLAYWTGLLEDIKPCRLPSLSDTNSQAPGVFKHTQCELGSSLTQRIIEICKCQNTTIASVVSAVWSLVLRAYVGTDSVCFGYISSGRDVPVPQVESIIGPLITMMVSRVDIDQQMPISDLLQNINARFLESVAHQHCSLSQILHATGEGRQRGQLFNTMVNVQKRGASMAPYSATIGLELLDVYDPSEYDVSLDVEHNEDNVTLYLHYWTSFLSEEHAQLLHDTVLQGLKSLLENISGTVGDITLFSQSHRSRLREWAPEMPQAVVSCVHDLVEQKVHAHPNKEAVTTSNLSMTYQELDSLASCLARHLASCGVGPEVMVPFCFEKSPWAVVVMYAILKAGGACVALSPEYPDLRLASIIDSTLAKNVISDVKHAERFEKLVDHVVAVDGTVSRVSDMLQYLQTLDGITTKRAHPDNTAFVAFTSGSTGTPKGIILEHASISTSIHYQGATALMSSTSRVLQFSAYTFDASIEEIFTTLAFGGTVCVPSEYERMNKLPEFMKAQKVNFADMTPTVAGLLNPDEISLATLNLGGEAVPQSLVRKWSSRTNLVITYGPSECSIACSGMLVETSELPDGALGKPAGSLMWIVDPNDPNKLAPIGCAGEILIEGPLLARGYIESGQTNQAFLMNPSWTNFVRIPGVHSGRRMYRTGDMARYNLDGSLIFLGRKDSQVKIHGQRIDLGEIEHHLLRECIGQATVLIPKQGFWKNKLVAVFAPGNSQKQPNQSLEVLTTPEMAPLISELRIKLQDHVPGYMMPRAWIPMVALPVTPNGKLNRRQILTHLESMDVGACERVVLLERVLVPASPLNAVEKQFISVWAVVLAIPEAMVDITQPFFRLGGDSISAMHAATQLRSQGIRISVHDILRYRTIAALAELVAHTAQTTPSLSLHGVIEANETKDTPFPLTPIQTMYFQAHPVGENHFNQSSLLKLRHTITPTQAFTALMTLVQHHSMLNARFAVNSSGVWSQTIAGDTSQSLHFTSSVLTSFEDAKALLSSSHTVLDIQHGPLVAASLISVNSDTTTDQFLYIVIHHLSVDLVSWRFILEDLEKVLLDQPLGPKPLSFQAWAIAQDAYAKQNLLPDNVLHFNIPQLDDQQNYWGMAARPNVYATVMESKFTIDSNTTSLLLGNANDALQTEPMEVILTLLLFTFSQTFQDRDLPAIFCEGHGRESPLDADLSRTVGWFTTMFPIWIPNIDSNGPLGSQFIQALRLVKDCRRLLPGKGWQYFTSRYLNEKGRMEFSGHDDAEILFNFFGSTSLKTQRYDILEETSFDGVSHVNHNSPRSALFEISVNVQSEKLCFSFQYSREMNHQLGISSWIDRTRSLAVDAARLLGQTPSTSTLADYPLLGLKDYSALDILVEAFKSQLDISSCDTFQTVYPCAPMQEGILLSRSRIAGVYNVQTIWRVTPSSFGDNVNLNRLKAACTRVISRHDILRTHFVEHHRNQSAFVQVVMKEVIPPVKVVKFSSVTDLEAESNEAIYRVGSLPYLFTICQTTNGDVYLRLDINHALIDGTSTHVLIRDLRRAYDEQLPAIGPVYGDFISHLHALPSEDSLAFWTEHLTGLTPSHFPQLTGLSSNENSSFKMVKVDLTQKMRVDLHEFCKKHSTTLANVMSTVWALVLSCFVGTDSSTVTFGYLASGRGLPISGVDDILGPLITMIVRRTEIEPDSTVLNMISNMQEDLTRTWPHQHCSLGDIYHALNLNGIPLFNTIVNMQREVSGIEADQASISFQVETGLDPSEYDISFNIQDGKDIQLSLGYWNHCISEAQANVVSRTVGVIISSILTNPHRPVSNVDFAESYDIQTIENWNNSVPEPIDHCIHHAIELQAKLNPDSPAVYSIDPSVSLSYQELNNMADNMAQYLSTLGVGPESLVPFCLDKSHLTPVTMVAILKAGGACVALDPSQPRIRLQGIIRDSGANVIMSAPQYRSLFSDLVPHVVSVEETGFHQGLSSHNSTGPTSAVQYNNPAFVIFTSGSTGTPKGIVVEHGAFCSSARSHAPALRLGQRSRVLQFASHTYDLSIAENLTTLMVGGCICVPSEYQRLNCLADAINAMQVDWMFLTPTVAALLHPDDVPTVKTLVLGGEHATQNNFTTWGSRPGVCLINSYGPAECAIWTNANVQVQANADTSNIGPRLGCSLWIVDPRNHHRLMPIGARGELVIGGPTLARGYLHNPVQTDAVFIQSPDWFKGASGISQSLYKSGDLARYNLDGTLSIQGRKDTQVKVHGHRIELGDIDRNIAQIPSVEHVTVQLPRSGHAQDQLVALVSLNELPRRSTESTTPLKIITHPDHTMFATPILNSIRSQLEQQLPRHMLPTLWIIVERIPLLSSGKLDKQAVKAWLHSLDQETYNQARSLSQFEADPSSALPETPTELELQQIWADVLRCPLSSIPMTQSFLRVGGDSISAMQVVSRARAKGINIFVQDVLRLKTIRSLARQATDVGTIAKPAHQVSRYELLTSKGEDLDRCIADCVSRLDLKDSSVIEDIFPCSPMQEGILISQAKTHSNYQVKALFKVLVEPTHLVDSDKLEQAWALVAQRHQALRSVLIEGAAGQANFLQVVLKEVTVPIRRLDCDSVEDFRGLSEINAYAEDGPPYRVSIFKTQHNEVYCQLAISHVLDDGSSMQVLIRDICLAYDNMLPAGPPPLYSNFISYIRGQPAEASLDFWKTYLDGLVPTHLPALQKTTNESPQTAAFDYMLEGEKVAKIHAFCERFDITVADIFKTVWALILASFLGTESVCFGHLASGRDTPIQDVHNIVGPLINMLVFRANIIKSTKVIDLLQEAHEGYIKALSHQYSSLKEISHAIGSGQTTLFNTLVNVQRATSDFFAHQGDLPAQQTITLRNVDLDDPTEYDLSLGVMESRTQIHVILNYWTSFISSEQAASIGTIVLQVIDQIVADPFRQVRDLDFSNETDMALLHQWNPVVPADTGCLHKLFEKQVAKKPFDAVAVVSDNKCLTYKELDQMANQLAHLLFQKGARPDTIIPCCFEKSVWAIVAMLAILKSGAACLALDPTYPLERLQMMIEDTEASFVLTSPSHTSLMADVKVECLVVSFEALNTLAHFESSHGPQTSVAPDNAAFVVYTSGSTGTPKGAVLEHRNLYATSRGLESLNMTSESRVAHFASYAFDVSIGETVLALTRGACVCIISDEDRLGDLSGAFNRLQVTWTMLTPTVLRMLEPQNVPNLRTVVLSGELLTDDIVAKWHEKVDLFNAYGPCECAITCCATEQLKAEDRGVNIGRPWQSNLWVVDAENHHRVVPIGAIGELCIEGPLVGRGYLKNASKTSASFIDASSWYKDQKSSSRRAYKTGDLARWNADGTISYMGRKDNQTKIQGQRIELGEIEYQISASAGRSVKAVVATVPKHGILKNRLIVLLDLEDWHSSVQSNTAVPFIQDEPLQSLALKCIAEIKASVKKNLPRHMVPSLWFPVHRIPTLKSGKTNRRLISEWFEAIDQATYTSIMASIQVASTAIPPSSEMEETLQKIWSQLLNLPKDSISMDQNFFAMGGDSVLAMQFIARCRAQGITTSLVDLFQRGTIAALAPCCTQSSSTDFSNDPTLSLVNQTSVQEDDAVLEDSSKVENIYPCTPMQESILGAQTKLKNSWYANWVMEVHPSSADSRPIEMDEVAKGWQRVVNRHSVLRTFFQSGSQSKKLYQIVLKEFNAPISYITSTAPDSVNPFDLTPEIPEDGIPPHRLVLAKTSCGTVLLQLQISHAIYDAISLSVLWHDLQVACSGDLYKSPAPSYRTFIKYLSGLDRPSAINFWKKHLAAIQPCQFPSLLEPSLPTSQQTLGSFASAIVPFEKTKQARAFCKRHAVTTANLFQAAWALVLRYFTGMDSVCFGFMLSGRDAPIPEVNSVLGPFINLMPCMVKPGQETSLSTIFQDLQADFAEVLMNQNCSIADIEASLGMKKPLFNTFLNMQRVARQAPYSQSSVQFHERSGLMTDEYSISVYVVDAEEGISISFCYWDSVLSSFGVEKVSSALLQALDLLFESNPDDSLSKLSLD</sequence>
<dbReference type="InterPro" id="IPR045851">
    <property type="entry name" value="AMP-bd_C_sf"/>
</dbReference>
<dbReference type="GeneID" id="63711032"/>
<dbReference type="Gene3D" id="3.30.559.30">
    <property type="entry name" value="Nonribosomal peptide synthetase, condensation domain"/>
    <property type="match status" value="9"/>
</dbReference>
<keyword evidence="4" id="KW-0677">Repeat</keyword>
<dbReference type="SMART" id="SM00823">
    <property type="entry name" value="PKS_PP"/>
    <property type="match status" value="5"/>
</dbReference>
<dbReference type="FunFam" id="1.10.1200.10:FF:000005">
    <property type="entry name" value="Nonribosomal peptide synthetase 1"/>
    <property type="match status" value="1"/>
</dbReference>
<dbReference type="InterPro" id="IPR020845">
    <property type="entry name" value="AMP-binding_CS"/>
</dbReference>
<dbReference type="PROSITE" id="PS00455">
    <property type="entry name" value="AMP_BINDING"/>
    <property type="match status" value="5"/>
</dbReference>
<dbReference type="InterPro" id="IPR042099">
    <property type="entry name" value="ANL_N_sf"/>
</dbReference>
<dbReference type="Gene3D" id="3.40.50.980">
    <property type="match status" value="4"/>
</dbReference>
<keyword evidence="2" id="KW-0597">Phosphoprotein</keyword>
<dbReference type="SUPFAM" id="SSF56801">
    <property type="entry name" value="Acetyl-CoA synthetase-like"/>
    <property type="match status" value="5"/>
</dbReference>
<feature type="domain" description="Carrier" evidence="6">
    <location>
        <begin position="1049"/>
        <end position="1125"/>
    </location>
</feature>
<dbReference type="InterPro" id="IPR001242">
    <property type="entry name" value="Condensation_dom"/>
</dbReference>
<dbReference type="GO" id="GO:0031177">
    <property type="term" value="F:phosphopantetheine binding"/>
    <property type="evidence" value="ECO:0007669"/>
    <property type="project" value="InterPro"/>
</dbReference>
<evidence type="ECO:0000313" key="7">
    <source>
        <dbReference type="EMBL" id="KXG52762.1"/>
    </source>
</evidence>
<feature type="domain" description="Carrier" evidence="6">
    <location>
        <begin position="5697"/>
        <end position="5773"/>
    </location>
</feature>
<dbReference type="InterPro" id="IPR020806">
    <property type="entry name" value="PKS_PP-bd"/>
</dbReference>
<dbReference type="OrthoDB" id="416786at2759"/>
<dbReference type="Pfam" id="PF00550">
    <property type="entry name" value="PP-binding"/>
    <property type="match status" value="5"/>
</dbReference>
<dbReference type="RefSeq" id="XP_040651297.1">
    <property type="nucleotide sequence ID" value="XM_040795732.1"/>
</dbReference>
<comment type="caution">
    <text evidence="7">The sequence shown here is derived from an EMBL/GenBank/DDBJ whole genome shotgun (WGS) entry which is preliminary data.</text>
</comment>
<keyword evidence="3 7" id="KW-0436">Ligase</keyword>
<evidence type="ECO:0000256" key="1">
    <source>
        <dbReference type="ARBA" id="ARBA00022450"/>
    </source>
</evidence>
<dbReference type="GO" id="GO:0044550">
    <property type="term" value="P:secondary metabolite biosynthetic process"/>
    <property type="evidence" value="ECO:0007669"/>
    <property type="project" value="UniProtKB-ARBA"/>
</dbReference>
<organism evidence="7 8">
    <name type="scientific">Penicillium patulum</name>
    <name type="common">Penicillium griseofulvum</name>
    <dbReference type="NCBI Taxonomy" id="5078"/>
    <lineage>
        <taxon>Eukaryota</taxon>
        <taxon>Fungi</taxon>
        <taxon>Dikarya</taxon>
        <taxon>Ascomycota</taxon>
        <taxon>Pezizomycotina</taxon>
        <taxon>Eurotiomycetes</taxon>
        <taxon>Eurotiomycetidae</taxon>
        <taxon>Eurotiales</taxon>
        <taxon>Aspergillaceae</taxon>
        <taxon>Penicillium</taxon>
    </lineage>
</organism>
<dbReference type="Gene3D" id="3.40.50.12780">
    <property type="entry name" value="N-terminal domain of ligase-like"/>
    <property type="match status" value="3"/>
</dbReference>
<dbReference type="OMA" id="KIWITVE"/>
<dbReference type="SUPFAM" id="SSF47336">
    <property type="entry name" value="ACP-like"/>
    <property type="match status" value="5"/>
</dbReference>
<dbReference type="PROSITE" id="PS50075">
    <property type="entry name" value="CARRIER"/>
    <property type="match status" value="5"/>
</dbReference>
<keyword evidence="1" id="KW-0596">Phosphopantetheine</keyword>
<dbReference type="STRING" id="5078.A0A135LUW7"/>
<dbReference type="Gene3D" id="3.30.559.10">
    <property type="entry name" value="Chloramphenicol acetyltransferase-like domain"/>
    <property type="match status" value="9"/>
</dbReference>
<dbReference type="InterPro" id="IPR009081">
    <property type="entry name" value="PP-bd_ACP"/>
</dbReference>
<gene>
    <name evidence="7" type="ORF">PGRI_080180</name>
</gene>
<dbReference type="PROSITE" id="PS00012">
    <property type="entry name" value="PHOSPHOPANTETHEINE"/>
    <property type="match status" value="4"/>
</dbReference>
<dbReference type="PANTHER" id="PTHR45398">
    <property type="match status" value="1"/>
</dbReference>
<dbReference type="InterPro" id="IPR010071">
    <property type="entry name" value="AA_adenyl_dom"/>
</dbReference>
<dbReference type="FunFam" id="3.40.50.12780:FF:000014">
    <property type="entry name" value="Nonribosomal peptide synthetase 1"/>
    <property type="match status" value="5"/>
</dbReference>
<dbReference type="FunFam" id="3.30.300.30:FF:000015">
    <property type="entry name" value="Nonribosomal peptide synthase SidD"/>
    <property type="match status" value="5"/>
</dbReference>
<dbReference type="InterPro" id="IPR023213">
    <property type="entry name" value="CAT-like_dom_sf"/>
</dbReference>
<dbReference type="InterPro" id="IPR000873">
    <property type="entry name" value="AMP-dep_synth/lig_dom"/>
</dbReference>
<dbReference type="SUPFAM" id="SSF52777">
    <property type="entry name" value="CoA-dependent acyltransferases"/>
    <property type="match status" value="18"/>
</dbReference>
<evidence type="ECO:0000256" key="2">
    <source>
        <dbReference type="ARBA" id="ARBA00022553"/>
    </source>
</evidence>
<dbReference type="Pfam" id="PF00668">
    <property type="entry name" value="Condensation"/>
    <property type="match status" value="9"/>
</dbReference>
<proteinExistence type="inferred from homology"/>
<reference evidence="7 8" key="1">
    <citation type="journal article" date="2016" name="BMC Genomics">
        <title>Genome sequencing and secondary metabolism of the postharvest pathogen Penicillium griseofulvum.</title>
        <authorList>
            <person name="Banani H."/>
            <person name="Marcet-Houben M."/>
            <person name="Ballester A.R."/>
            <person name="Abbruscato P."/>
            <person name="Gonzalez-Candelas L."/>
            <person name="Gabaldon T."/>
            <person name="Spadaro D."/>
        </authorList>
    </citation>
    <scope>NUCLEOTIDE SEQUENCE [LARGE SCALE GENOMIC DNA]</scope>
    <source>
        <strain evidence="7 8">PG3</strain>
    </source>
</reference>
<accession>A0A135LUW7</accession>
<feature type="domain" description="Carrier" evidence="6">
    <location>
        <begin position="2592"/>
        <end position="2668"/>
    </location>
</feature>
<feature type="domain" description="Carrier" evidence="6">
    <location>
        <begin position="6802"/>
        <end position="6878"/>
    </location>
</feature>
<dbReference type="PANTHER" id="PTHR45398:SF1">
    <property type="entry name" value="ENZYME, PUTATIVE (JCVI)-RELATED"/>
    <property type="match status" value="1"/>
</dbReference>
<dbReference type="GO" id="GO:0016874">
    <property type="term" value="F:ligase activity"/>
    <property type="evidence" value="ECO:0007669"/>
    <property type="project" value="UniProtKB-KW"/>
</dbReference>
<dbReference type="FunFam" id="3.40.50.980:FF:000001">
    <property type="entry name" value="Non-ribosomal peptide synthetase"/>
    <property type="match status" value="1"/>
</dbReference>
<dbReference type="CDD" id="cd19534">
    <property type="entry name" value="E_NRPS"/>
    <property type="match status" value="3"/>
</dbReference>
<dbReference type="InterPro" id="IPR036736">
    <property type="entry name" value="ACP-like_sf"/>
</dbReference>